<protein>
    <submittedName>
        <fullName evidence="3">Alpha-L-glutamate ligase-like protein</fullName>
    </submittedName>
</protein>
<dbReference type="PANTHER" id="PTHR21621">
    <property type="entry name" value="RIBOSOMAL PROTEIN S6 MODIFICATION PROTEIN"/>
    <property type="match status" value="1"/>
</dbReference>
<dbReference type="PANTHER" id="PTHR21621:SF0">
    <property type="entry name" value="BETA-CITRYLGLUTAMATE SYNTHASE B-RELATED"/>
    <property type="match status" value="1"/>
</dbReference>
<dbReference type="GO" id="GO:0018169">
    <property type="term" value="F:ribosomal S6-glutamic acid ligase activity"/>
    <property type="evidence" value="ECO:0007669"/>
    <property type="project" value="TreeGrafter"/>
</dbReference>
<accession>A0A4Q0Y2A6</accession>
<name>A0A4Q0Y2A6_9BACT</name>
<sequence>MLFANPFSLRKLGILGMNNRNINFIGKYNERKNYPLVDNKLQTKHLAQEHNLAVPELLGFIEYQVEVNSFEKYIKDEKSFVIKPAKGSGGKGILVILDSKNGKYIKPSGEELDKTDIRRHISNILSGLYSLGGKNDIAVFEKVVNFDDRFDGFSFEGVPDVRVVVYRGYPSLAMMRLSTSESDGKANLHQGAVGVGIDICTGKALSAVQFNRPVKYHPDTNKELKTLEVPYWDDILYLCSQCYEMTNMGYLGADIVIDKQRGPLILELNARPGLAIQIANDLGALTRFKQIDKVYGKHKTIQERIDFSKSNFCSKG</sequence>
<gene>
    <name evidence="3" type="ORF">CRV06_06290</name>
</gene>
<dbReference type="Gene3D" id="3.30.470.20">
    <property type="entry name" value="ATP-grasp fold, B domain"/>
    <property type="match status" value="1"/>
</dbReference>
<dbReference type="STRING" id="877500.GCA_000935065_00550"/>
<keyword evidence="4" id="KW-1185">Reference proteome</keyword>
<evidence type="ECO:0000313" key="3">
    <source>
        <dbReference type="EMBL" id="RXJ63284.1"/>
    </source>
</evidence>
<dbReference type="AlphaFoldDB" id="A0A4Q0Y2A6"/>
<dbReference type="GO" id="GO:0046872">
    <property type="term" value="F:metal ion binding"/>
    <property type="evidence" value="ECO:0007669"/>
    <property type="project" value="InterPro"/>
</dbReference>
<dbReference type="RefSeq" id="WP_129081814.1">
    <property type="nucleotide sequence ID" value="NZ_CP041070.1"/>
</dbReference>
<evidence type="ECO:0000259" key="2">
    <source>
        <dbReference type="PROSITE" id="PS50975"/>
    </source>
</evidence>
<dbReference type="GO" id="GO:0005524">
    <property type="term" value="F:ATP binding"/>
    <property type="evidence" value="ECO:0007669"/>
    <property type="project" value="UniProtKB-UniRule"/>
</dbReference>
<dbReference type="Proteomes" id="UP000290191">
    <property type="component" value="Unassembled WGS sequence"/>
</dbReference>
<dbReference type="GO" id="GO:0005737">
    <property type="term" value="C:cytoplasm"/>
    <property type="evidence" value="ECO:0007669"/>
    <property type="project" value="TreeGrafter"/>
</dbReference>
<evidence type="ECO:0000256" key="1">
    <source>
        <dbReference type="PROSITE-ProRule" id="PRU00409"/>
    </source>
</evidence>
<dbReference type="NCBIfam" id="TIGR02291">
    <property type="entry name" value="rimK_rel_E_lig"/>
    <property type="match status" value="1"/>
</dbReference>
<dbReference type="InterPro" id="IPR011761">
    <property type="entry name" value="ATP-grasp"/>
</dbReference>
<dbReference type="Pfam" id="PF14397">
    <property type="entry name" value="ATPgrasp_ST"/>
    <property type="match status" value="1"/>
</dbReference>
<dbReference type="OrthoDB" id="336227at2"/>
<reference evidence="3 4" key="1">
    <citation type="submission" date="2017-10" db="EMBL/GenBank/DDBJ databases">
        <title>Genomics of the genus Arcobacter.</title>
        <authorList>
            <person name="Perez-Cataluna A."/>
            <person name="Figueras M.J."/>
        </authorList>
    </citation>
    <scope>NUCLEOTIDE SEQUENCE [LARGE SCALE GENOMIC DNA]</scope>
    <source>
        <strain evidence="3 4">DSM 24636</strain>
    </source>
</reference>
<organism evidence="3 4">
    <name type="scientific">Halarcobacter anaerophilus</name>
    <dbReference type="NCBI Taxonomy" id="877500"/>
    <lineage>
        <taxon>Bacteria</taxon>
        <taxon>Pseudomonadati</taxon>
        <taxon>Campylobacterota</taxon>
        <taxon>Epsilonproteobacteria</taxon>
        <taxon>Campylobacterales</taxon>
        <taxon>Arcobacteraceae</taxon>
        <taxon>Halarcobacter</taxon>
    </lineage>
</organism>
<keyword evidence="1" id="KW-0067">ATP-binding</keyword>
<proteinExistence type="predicted"/>
<dbReference type="SUPFAM" id="SSF56059">
    <property type="entry name" value="Glutathione synthetase ATP-binding domain-like"/>
    <property type="match status" value="1"/>
</dbReference>
<dbReference type="InterPro" id="IPR011758">
    <property type="entry name" value="RimK-rel_E_lig"/>
</dbReference>
<dbReference type="PROSITE" id="PS50975">
    <property type="entry name" value="ATP_GRASP"/>
    <property type="match status" value="1"/>
</dbReference>
<keyword evidence="3" id="KW-0436">Ligase</keyword>
<feature type="domain" description="ATP-grasp" evidence="2">
    <location>
        <begin position="44"/>
        <end position="296"/>
    </location>
</feature>
<comment type="caution">
    <text evidence="3">The sequence shown here is derived from an EMBL/GenBank/DDBJ whole genome shotgun (WGS) entry which is preliminary data.</text>
</comment>
<keyword evidence="1" id="KW-0547">Nucleotide-binding</keyword>
<dbReference type="InterPro" id="IPR039523">
    <property type="entry name" value="RimK-rel_E_lig_ATP-grasp"/>
</dbReference>
<dbReference type="GO" id="GO:0009432">
    <property type="term" value="P:SOS response"/>
    <property type="evidence" value="ECO:0007669"/>
    <property type="project" value="TreeGrafter"/>
</dbReference>
<evidence type="ECO:0000313" key="4">
    <source>
        <dbReference type="Proteomes" id="UP000290191"/>
    </source>
</evidence>
<dbReference type="EMBL" id="PDKO01000004">
    <property type="protein sequence ID" value="RXJ63284.1"/>
    <property type="molecule type" value="Genomic_DNA"/>
</dbReference>